<protein>
    <submittedName>
        <fullName evidence="3">Only protein 31</fullName>
    </submittedName>
</protein>
<dbReference type="AlphaFoldDB" id="A0A9N8D5I1"/>
<keyword evidence="4" id="KW-1185">Reference proteome</keyword>
<dbReference type="EMBL" id="CAICTM010000009">
    <property type="protein sequence ID" value="CAB9496788.1"/>
    <property type="molecule type" value="Genomic_DNA"/>
</dbReference>
<comment type="caution">
    <text evidence="3">The sequence shown here is derived from an EMBL/GenBank/DDBJ whole genome shotgun (WGS) entry which is preliminary data.</text>
</comment>
<evidence type="ECO:0000313" key="3">
    <source>
        <dbReference type="EMBL" id="CAB9496788.1"/>
    </source>
</evidence>
<dbReference type="InterPro" id="IPR045048">
    <property type="entry name" value="FBXO31/39"/>
</dbReference>
<evidence type="ECO:0000313" key="4">
    <source>
        <dbReference type="Proteomes" id="UP001153069"/>
    </source>
</evidence>
<organism evidence="3 4">
    <name type="scientific">Seminavis robusta</name>
    <dbReference type="NCBI Taxonomy" id="568900"/>
    <lineage>
        <taxon>Eukaryota</taxon>
        <taxon>Sar</taxon>
        <taxon>Stramenopiles</taxon>
        <taxon>Ochrophyta</taxon>
        <taxon>Bacillariophyta</taxon>
        <taxon>Bacillariophyceae</taxon>
        <taxon>Bacillariophycidae</taxon>
        <taxon>Naviculales</taxon>
        <taxon>Naviculaceae</taxon>
        <taxon>Seminavis</taxon>
    </lineage>
</organism>
<dbReference type="PANTHER" id="PTHR10706">
    <property type="entry name" value="F-BOX FAMILY PROTEIN"/>
    <property type="match status" value="1"/>
</dbReference>
<reference evidence="3" key="1">
    <citation type="submission" date="2020-06" db="EMBL/GenBank/DDBJ databases">
        <authorList>
            <consortium name="Plant Systems Biology data submission"/>
        </authorList>
    </citation>
    <scope>NUCLEOTIDE SEQUENCE</scope>
    <source>
        <strain evidence="3">D6</strain>
    </source>
</reference>
<sequence length="402" mass="45526">MMGKSLLSLMAMYFMASHERSAHAFQFLPSGKVFQRAAFSRMNLRMVSSHLEPSDGGTNRERRFAEFMNLEPVTQSEARRERLSRDQETKEKFAEYGDELWALRKKVKNLGDKLVGALNGGSRESEELLRQELREAECRDPELVYEVELLEMELARRDGDTVQAEKAKQRALNARSCLPHFNLEGLWVGKYGGHGYEMINVTYVGDTMIAFKVTGDKNVPRGEITFQADLTPNGVRKLRDGIMIGSGGGATKDHTQKPLEPIMLTEKAASKWGTRQLPRYRGLGQVAEPGFTNNKWMDGQLIIIGEEYFSFAWVPLENQIFFGRPSPELALKMLREGGMEHLRSKTHWEAPPSLDEDVDVLKEFVSSCLEKTAQTIEEELPAGDPFSCIWHGTGDAEECYFE</sequence>
<comment type="pathway">
    <text evidence="1">Protein modification; protein ubiquitination.</text>
</comment>
<name>A0A9N8D5I1_9STRA</name>
<accession>A0A9N8D5I1</accession>
<dbReference type="OrthoDB" id="43003at2759"/>
<proteinExistence type="predicted"/>
<gene>
    <name evidence="3" type="ORF">SEMRO_9_G007540.1</name>
</gene>
<dbReference type="PANTHER" id="PTHR10706:SF130">
    <property type="entry name" value="F-BOX ONLY PROTEIN 31"/>
    <property type="match status" value="1"/>
</dbReference>
<evidence type="ECO:0000256" key="2">
    <source>
        <dbReference type="ARBA" id="ARBA00022786"/>
    </source>
</evidence>
<dbReference type="Pfam" id="PF12014">
    <property type="entry name" value="Cyclin_D1_bind"/>
    <property type="match status" value="1"/>
</dbReference>
<dbReference type="Proteomes" id="UP001153069">
    <property type="component" value="Unassembled WGS sequence"/>
</dbReference>
<keyword evidence="2" id="KW-0833">Ubl conjugation pathway</keyword>
<evidence type="ECO:0000256" key="1">
    <source>
        <dbReference type="ARBA" id="ARBA00004906"/>
    </source>
</evidence>